<accession>A0A918PUP2</accession>
<dbReference type="RefSeq" id="WP_190122188.1">
    <property type="nucleotide sequence ID" value="NZ_BMWG01000003.1"/>
</dbReference>
<reference evidence="1" key="1">
    <citation type="journal article" date="2014" name="Int. J. Syst. Evol. Microbiol.">
        <title>Complete genome sequence of Corynebacterium casei LMG S-19264T (=DSM 44701T), isolated from a smear-ripened cheese.</title>
        <authorList>
            <consortium name="US DOE Joint Genome Institute (JGI-PGF)"/>
            <person name="Walter F."/>
            <person name="Albersmeier A."/>
            <person name="Kalinowski J."/>
            <person name="Ruckert C."/>
        </authorList>
    </citation>
    <scope>NUCLEOTIDE SEQUENCE</scope>
    <source>
        <strain evidence="1">JCM 4988</strain>
    </source>
</reference>
<proteinExistence type="predicted"/>
<name>A0A918PUP2_9ACTN</name>
<evidence type="ECO:0000313" key="2">
    <source>
        <dbReference type="Proteomes" id="UP000630936"/>
    </source>
</evidence>
<evidence type="ECO:0000313" key="1">
    <source>
        <dbReference type="EMBL" id="GGZ23387.1"/>
    </source>
</evidence>
<comment type="caution">
    <text evidence="1">The sequence shown here is derived from an EMBL/GenBank/DDBJ whole genome shotgun (WGS) entry which is preliminary data.</text>
</comment>
<dbReference type="EMBL" id="BMWG01000003">
    <property type="protein sequence ID" value="GGZ23387.1"/>
    <property type="molecule type" value="Genomic_DNA"/>
</dbReference>
<organism evidence="1 2">
    <name type="scientific">Streptomyces inusitatus</name>
    <dbReference type="NCBI Taxonomy" id="68221"/>
    <lineage>
        <taxon>Bacteria</taxon>
        <taxon>Bacillati</taxon>
        <taxon>Actinomycetota</taxon>
        <taxon>Actinomycetes</taxon>
        <taxon>Kitasatosporales</taxon>
        <taxon>Streptomycetaceae</taxon>
        <taxon>Streptomyces</taxon>
    </lineage>
</organism>
<reference evidence="1" key="2">
    <citation type="submission" date="2020-09" db="EMBL/GenBank/DDBJ databases">
        <authorList>
            <person name="Sun Q."/>
            <person name="Ohkuma M."/>
        </authorList>
    </citation>
    <scope>NUCLEOTIDE SEQUENCE</scope>
    <source>
        <strain evidence="1">JCM 4988</strain>
    </source>
</reference>
<gene>
    <name evidence="1" type="ORF">GCM10010387_15670</name>
</gene>
<dbReference type="Proteomes" id="UP000630936">
    <property type="component" value="Unassembled WGS sequence"/>
</dbReference>
<protein>
    <submittedName>
        <fullName evidence="1">Uncharacterized protein</fullName>
    </submittedName>
</protein>
<sequence>MGKNAEDFISELSASLRESGTMTTTDRVTAAGDLEITFHSTDPRACGGGTMLIPKAYLNE</sequence>
<keyword evidence="2" id="KW-1185">Reference proteome</keyword>
<dbReference type="AlphaFoldDB" id="A0A918PUP2"/>